<evidence type="ECO:0000313" key="2">
    <source>
        <dbReference type="EMBL" id="KAJ8427607.1"/>
    </source>
</evidence>
<sequence>MEIKGHPILKKVIANGSTSKPCNVARPLEGPCKEECCTEIIAIISAGYAEGISHAVWKAYMCGTQQVMATVSISTMVFDGYKGHAAISTYDDPMAVELKVANALVRIILDSLKNLKHPRKDITPLVHPILGVGCSSVTPVVVIDFPLLFRDKTKSWSIEVDFLVVEVPPHTTTYRPADLT</sequence>
<keyword evidence="3" id="KW-1185">Reference proteome</keyword>
<dbReference type="Proteomes" id="UP001153076">
    <property type="component" value="Unassembled WGS sequence"/>
</dbReference>
<evidence type="ECO:0000313" key="1">
    <source>
        <dbReference type="EMBL" id="KAJ8422154.1"/>
    </source>
</evidence>
<name>A0A9Q1JJA9_9CARY</name>
<dbReference type="EMBL" id="JAKOGI010002369">
    <property type="protein sequence ID" value="KAJ8422154.1"/>
    <property type="molecule type" value="Genomic_DNA"/>
</dbReference>
<dbReference type="OrthoDB" id="759447at2759"/>
<dbReference type="AlphaFoldDB" id="A0A9Q1JJA9"/>
<accession>A0A9Q1JJA9</accession>
<evidence type="ECO:0000313" key="3">
    <source>
        <dbReference type="Proteomes" id="UP001153076"/>
    </source>
</evidence>
<reference evidence="2" key="1">
    <citation type="submission" date="2022-04" db="EMBL/GenBank/DDBJ databases">
        <title>Carnegiea gigantea Genome sequencing and assembly v2.</title>
        <authorList>
            <person name="Copetti D."/>
            <person name="Sanderson M.J."/>
            <person name="Burquez A."/>
            <person name="Wojciechowski M.F."/>
        </authorList>
    </citation>
    <scope>NUCLEOTIDE SEQUENCE</scope>
    <source>
        <strain evidence="2">SGP5-SGP5p</strain>
        <tissue evidence="2">Aerial part</tissue>
    </source>
</reference>
<proteinExistence type="predicted"/>
<gene>
    <name evidence="1" type="ORF">Cgig2_012313</name>
    <name evidence="2" type="ORF">Cgig2_017312</name>
</gene>
<organism evidence="2 3">
    <name type="scientific">Carnegiea gigantea</name>
    <dbReference type="NCBI Taxonomy" id="171969"/>
    <lineage>
        <taxon>Eukaryota</taxon>
        <taxon>Viridiplantae</taxon>
        <taxon>Streptophyta</taxon>
        <taxon>Embryophyta</taxon>
        <taxon>Tracheophyta</taxon>
        <taxon>Spermatophyta</taxon>
        <taxon>Magnoliopsida</taxon>
        <taxon>eudicotyledons</taxon>
        <taxon>Gunneridae</taxon>
        <taxon>Pentapetalae</taxon>
        <taxon>Caryophyllales</taxon>
        <taxon>Cactineae</taxon>
        <taxon>Cactaceae</taxon>
        <taxon>Cactoideae</taxon>
        <taxon>Echinocereeae</taxon>
        <taxon>Carnegiea</taxon>
    </lineage>
</organism>
<comment type="caution">
    <text evidence="2">The sequence shown here is derived from an EMBL/GenBank/DDBJ whole genome shotgun (WGS) entry which is preliminary data.</text>
</comment>
<dbReference type="EMBL" id="JAKOGI010001123">
    <property type="protein sequence ID" value="KAJ8427607.1"/>
    <property type="molecule type" value="Genomic_DNA"/>
</dbReference>
<protein>
    <submittedName>
        <fullName evidence="2">Uncharacterized protein</fullName>
    </submittedName>
</protein>